<reference evidence="1" key="1">
    <citation type="journal article" date="2023" name="bioRxiv">
        <title>Improved chromosome-level genome assembly for marigold (Tagetes erecta).</title>
        <authorList>
            <person name="Jiang F."/>
            <person name="Yuan L."/>
            <person name="Wang S."/>
            <person name="Wang H."/>
            <person name="Xu D."/>
            <person name="Wang A."/>
            <person name="Fan W."/>
        </authorList>
    </citation>
    <scope>NUCLEOTIDE SEQUENCE</scope>
    <source>
        <strain evidence="1">WSJ</strain>
        <tissue evidence="1">Leaf</tissue>
    </source>
</reference>
<protein>
    <submittedName>
        <fullName evidence="1">Uncharacterized protein</fullName>
    </submittedName>
</protein>
<sequence>MDDIKQTPSLVQPWYADRHRRNLAEFRSSDESLGEGEQDYDGGDDDMVEVWWRHSEGGLMVVEEDGD</sequence>
<accession>A0AAD8KJN3</accession>
<dbReference type="Proteomes" id="UP001229421">
    <property type="component" value="Unassembled WGS sequence"/>
</dbReference>
<dbReference type="EMBL" id="JAUHHV010000005">
    <property type="protein sequence ID" value="KAK1423969.1"/>
    <property type="molecule type" value="Genomic_DNA"/>
</dbReference>
<name>A0AAD8KJN3_TARER</name>
<evidence type="ECO:0000313" key="2">
    <source>
        <dbReference type="Proteomes" id="UP001229421"/>
    </source>
</evidence>
<keyword evidence="2" id="KW-1185">Reference proteome</keyword>
<organism evidence="1 2">
    <name type="scientific">Tagetes erecta</name>
    <name type="common">African marigold</name>
    <dbReference type="NCBI Taxonomy" id="13708"/>
    <lineage>
        <taxon>Eukaryota</taxon>
        <taxon>Viridiplantae</taxon>
        <taxon>Streptophyta</taxon>
        <taxon>Embryophyta</taxon>
        <taxon>Tracheophyta</taxon>
        <taxon>Spermatophyta</taxon>
        <taxon>Magnoliopsida</taxon>
        <taxon>eudicotyledons</taxon>
        <taxon>Gunneridae</taxon>
        <taxon>Pentapetalae</taxon>
        <taxon>asterids</taxon>
        <taxon>campanulids</taxon>
        <taxon>Asterales</taxon>
        <taxon>Asteraceae</taxon>
        <taxon>Asteroideae</taxon>
        <taxon>Heliantheae alliance</taxon>
        <taxon>Tageteae</taxon>
        <taxon>Tagetes</taxon>
    </lineage>
</organism>
<gene>
    <name evidence="1" type="ORF">QVD17_19280</name>
</gene>
<dbReference type="AlphaFoldDB" id="A0AAD8KJN3"/>
<comment type="caution">
    <text evidence="1">The sequence shown here is derived from an EMBL/GenBank/DDBJ whole genome shotgun (WGS) entry which is preliminary data.</text>
</comment>
<proteinExistence type="predicted"/>
<evidence type="ECO:0000313" key="1">
    <source>
        <dbReference type="EMBL" id="KAK1423969.1"/>
    </source>
</evidence>